<dbReference type="AlphaFoldDB" id="A0A0K2TYA1"/>
<reference evidence="1" key="1">
    <citation type="submission" date="2014-05" db="EMBL/GenBank/DDBJ databases">
        <authorList>
            <person name="Chronopoulou M."/>
        </authorList>
    </citation>
    <scope>NUCLEOTIDE SEQUENCE</scope>
    <source>
        <tissue evidence="1">Whole organism</tissue>
    </source>
</reference>
<proteinExistence type="predicted"/>
<name>A0A0K2TYA1_LEPSM</name>
<evidence type="ECO:0000313" key="1">
    <source>
        <dbReference type="EMBL" id="CDW30692.1"/>
    </source>
</evidence>
<organism evidence="1">
    <name type="scientific">Lepeophtheirus salmonis</name>
    <name type="common">Salmon louse</name>
    <name type="synonym">Caligus salmonis</name>
    <dbReference type="NCBI Taxonomy" id="72036"/>
    <lineage>
        <taxon>Eukaryota</taxon>
        <taxon>Metazoa</taxon>
        <taxon>Ecdysozoa</taxon>
        <taxon>Arthropoda</taxon>
        <taxon>Crustacea</taxon>
        <taxon>Multicrustacea</taxon>
        <taxon>Hexanauplia</taxon>
        <taxon>Copepoda</taxon>
        <taxon>Siphonostomatoida</taxon>
        <taxon>Caligidae</taxon>
        <taxon>Lepeophtheirus</taxon>
    </lineage>
</organism>
<feature type="non-terminal residue" evidence="1">
    <location>
        <position position="1"/>
    </location>
</feature>
<accession>A0A0K2TYA1</accession>
<protein>
    <submittedName>
        <fullName evidence="1">Uncharacterized protein</fullName>
    </submittedName>
</protein>
<sequence>DLFGKNKTVKYFAKFIFSVQITFIYENRFFYLDHQEHVYRSQIAAPNFLLLPSIKLPILL</sequence>
<dbReference type="EMBL" id="HACA01013331">
    <property type="protein sequence ID" value="CDW30692.1"/>
    <property type="molecule type" value="Transcribed_RNA"/>
</dbReference>